<dbReference type="Gene3D" id="3.40.50.720">
    <property type="entry name" value="NAD(P)-binding Rossmann-like Domain"/>
    <property type="match status" value="1"/>
</dbReference>
<dbReference type="PANTHER" id="PTHR43861">
    <property type="entry name" value="TRANS-ACONITATE 2-METHYLTRANSFERASE-RELATED"/>
    <property type="match status" value="1"/>
</dbReference>
<dbReference type="InterPro" id="IPR038576">
    <property type="entry name" value="Methyltransf_Zn-bd_dom_put_sf"/>
</dbReference>
<organism evidence="3 4">
    <name type="scientific">Oceanibaculum indicum</name>
    <dbReference type="NCBI Taxonomy" id="526216"/>
    <lineage>
        <taxon>Bacteria</taxon>
        <taxon>Pseudomonadati</taxon>
        <taxon>Pseudomonadota</taxon>
        <taxon>Alphaproteobacteria</taxon>
        <taxon>Rhodospirillales</taxon>
        <taxon>Oceanibaculaceae</taxon>
        <taxon>Oceanibaculum</taxon>
    </lineage>
</organism>
<sequence length="414" mass="45278">MKCRHCGSELSLPFLDLGSAPPSNAYLTQAALRAPEVWFPLRLLVCESCWLVQTEDHAGREALFTEDYAYFSSFSTSWLAHAERYVQDMAARFGLGADSMVAEVAANDGYLLQYVRQAGIPCYGIEPTASTAAAARAKGIEIVERFFGVALAGELAAKDRQADLIAANNVLAHVPDINDFVAGFARLLKPQGVATFEFPHLMRMVEETQFDTAYHEHYSYLSLLAVERIFKANGLTIFDVEELPTHGGSLRILAQRSDAGSHPVSDAVAALRARESAAGMDSPAFYAGFQAKAERVKDDLFAFLIEAKRQGLKIGAYGAAAKGNTLLNFAGVRPDLLPYVVDRNPAKQGRFMPGSRIPIVAEDHLKADRPDFVLILPWNLCEEVTAQLAYVRDWGGRFVTAVPRLTVTEGRDGA</sequence>
<dbReference type="GO" id="GO:0008168">
    <property type="term" value="F:methyltransferase activity"/>
    <property type="evidence" value="ECO:0007669"/>
    <property type="project" value="UniProtKB-KW"/>
</dbReference>
<dbReference type="InterPro" id="IPR029063">
    <property type="entry name" value="SAM-dependent_MTases_sf"/>
</dbReference>
<dbReference type="SUPFAM" id="SSF53335">
    <property type="entry name" value="S-adenosyl-L-methionine-dependent methyltransferases"/>
    <property type="match status" value="1"/>
</dbReference>
<evidence type="ECO:0000259" key="2">
    <source>
        <dbReference type="Pfam" id="PF08484"/>
    </source>
</evidence>
<gene>
    <name evidence="3" type="ORF">BCL74_3508</name>
</gene>
<dbReference type="Gene3D" id="3.40.50.150">
    <property type="entry name" value="Vaccinia Virus protein VP39"/>
    <property type="match status" value="1"/>
</dbReference>
<reference evidence="3 4" key="1">
    <citation type="submission" date="2018-10" db="EMBL/GenBank/DDBJ databases">
        <title>Comparative analysis of microorganisms from saline springs in Andes Mountain Range, Colombia.</title>
        <authorList>
            <person name="Rubin E."/>
        </authorList>
    </citation>
    <scope>NUCLEOTIDE SEQUENCE [LARGE SCALE GENOMIC DNA]</scope>
    <source>
        <strain evidence="3 4">USBA 36</strain>
    </source>
</reference>
<dbReference type="Proteomes" id="UP000277424">
    <property type="component" value="Unassembled WGS sequence"/>
</dbReference>
<feature type="domain" description="C-methyltransferase" evidence="2">
    <location>
        <begin position="244"/>
        <end position="403"/>
    </location>
</feature>
<evidence type="ECO:0000259" key="1">
    <source>
        <dbReference type="Pfam" id="PF08421"/>
    </source>
</evidence>
<dbReference type="InterPro" id="IPR013630">
    <property type="entry name" value="Methyltransf_Zn-bd_dom_put"/>
</dbReference>
<name>A0A420WA29_9PROT</name>
<accession>A0A420WA29</accession>
<keyword evidence="3" id="KW-0489">Methyltransferase</keyword>
<evidence type="ECO:0000313" key="4">
    <source>
        <dbReference type="Proteomes" id="UP000277424"/>
    </source>
</evidence>
<dbReference type="RefSeq" id="WP_121222008.1">
    <property type="nucleotide sequence ID" value="NZ_RBIG01000005.1"/>
</dbReference>
<comment type="caution">
    <text evidence="3">The sequence shown here is derived from an EMBL/GenBank/DDBJ whole genome shotgun (WGS) entry which is preliminary data.</text>
</comment>
<dbReference type="Pfam" id="PF13489">
    <property type="entry name" value="Methyltransf_23"/>
    <property type="match status" value="1"/>
</dbReference>
<dbReference type="Pfam" id="PF08484">
    <property type="entry name" value="Methyltransf_14"/>
    <property type="match status" value="1"/>
</dbReference>
<dbReference type="InterPro" id="IPR013691">
    <property type="entry name" value="MeTrfase_14"/>
</dbReference>
<dbReference type="Gene3D" id="6.20.50.110">
    <property type="entry name" value="Methyltransferase, zinc-binding domain"/>
    <property type="match status" value="1"/>
</dbReference>
<dbReference type="Pfam" id="PF08421">
    <property type="entry name" value="Methyltransf_13"/>
    <property type="match status" value="1"/>
</dbReference>
<dbReference type="OrthoDB" id="9815644at2"/>
<feature type="domain" description="Methyltransferase putative zinc binding" evidence="1">
    <location>
        <begin position="3"/>
        <end position="64"/>
    </location>
</feature>
<proteinExistence type="predicted"/>
<protein>
    <submittedName>
        <fullName evidence="3">Methyltransferase family protein</fullName>
    </submittedName>
</protein>
<dbReference type="EMBL" id="RBIG01000005">
    <property type="protein sequence ID" value="RKQ67847.1"/>
    <property type="molecule type" value="Genomic_DNA"/>
</dbReference>
<dbReference type="Gene3D" id="6.10.250.3100">
    <property type="match status" value="1"/>
</dbReference>
<dbReference type="AlphaFoldDB" id="A0A420WA29"/>
<evidence type="ECO:0000313" key="3">
    <source>
        <dbReference type="EMBL" id="RKQ67847.1"/>
    </source>
</evidence>
<keyword evidence="3" id="KW-0808">Transferase</keyword>
<dbReference type="PANTHER" id="PTHR43861:SF5">
    <property type="entry name" value="BLL5978 PROTEIN"/>
    <property type="match status" value="1"/>
</dbReference>
<dbReference type="GO" id="GO:0032259">
    <property type="term" value="P:methylation"/>
    <property type="evidence" value="ECO:0007669"/>
    <property type="project" value="UniProtKB-KW"/>
</dbReference>